<evidence type="ECO:0000313" key="2">
    <source>
        <dbReference type="EnsemblMetazoa" id="GBRI011020-PA"/>
    </source>
</evidence>
<keyword evidence="1" id="KW-1133">Transmembrane helix</keyword>
<dbReference type="VEuPathDB" id="VectorBase:GBRI011020"/>
<sequence length="216" mass="23099">MGDNARVAVIDIAAAVIIRAASTTTVNASTATNTTTTTTAITIATTTTTTTTTATGISLAIVTSNAVSLSFPSLCLSRCLRSSINGAVMFALVGIDSESHEQGVVIALGFVVALVDVVVMNEFVVSILSDLLTMVALLIVEADDEVFVFKRGDLFCEVVVMILLPVNDRRSRLCLRFAVHTILRSTSVLNLTSTEYCVQKKTKRSMSPKTRTFKQQ</sequence>
<feature type="transmembrane region" description="Helical" evidence="1">
    <location>
        <begin position="104"/>
        <end position="128"/>
    </location>
</feature>
<dbReference type="AlphaFoldDB" id="A0A1A9W9C8"/>
<accession>A0A1A9W9C8</accession>
<reference evidence="2" key="2">
    <citation type="submission" date="2020-05" db="UniProtKB">
        <authorList>
            <consortium name="EnsemblMetazoa"/>
        </authorList>
    </citation>
    <scope>IDENTIFICATION</scope>
    <source>
        <strain evidence="2">IAEA</strain>
    </source>
</reference>
<dbReference type="EnsemblMetazoa" id="GBRI011020-RA">
    <property type="protein sequence ID" value="GBRI011020-PA"/>
    <property type="gene ID" value="GBRI011020"/>
</dbReference>
<evidence type="ECO:0000256" key="1">
    <source>
        <dbReference type="SAM" id="Phobius"/>
    </source>
</evidence>
<protein>
    <submittedName>
        <fullName evidence="2">Uncharacterized protein</fullName>
    </submittedName>
</protein>
<keyword evidence="1" id="KW-0812">Transmembrane</keyword>
<name>A0A1A9W9C8_9MUSC</name>
<proteinExistence type="predicted"/>
<dbReference type="Proteomes" id="UP000091820">
    <property type="component" value="Unassembled WGS sequence"/>
</dbReference>
<reference evidence="3" key="1">
    <citation type="submission" date="2014-03" db="EMBL/GenBank/DDBJ databases">
        <authorList>
            <person name="Aksoy S."/>
            <person name="Warren W."/>
            <person name="Wilson R.K."/>
        </authorList>
    </citation>
    <scope>NUCLEOTIDE SEQUENCE [LARGE SCALE GENOMIC DNA]</scope>
    <source>
        <strain evidence="3">IAEA</strain>
    </source>
</reference>
<evidence type="ECO:0000313" key="3">
    <source>
        <dbReference type="Proteomes" id="UP000091820"/>
    </source>
</evidence>
<keyword evidence="1" id="KW-0472">Membrane</keyword>
<keyword evidence="3" id="KW-1185">Reference proteome</keyword>
<organism evidence="2 3">
    <name type="scientific">Glossina brevipalpis</name>
    <dbReference type="NCBI Taxonomy" id="37001"/>
    <lineage>
        <taxon>Eukaryota</taxon>
        <taxon>Metazoa</taxon>
        <taxon>Ecdysozoa</taxon>
        <taxon>Arthropoda</taxon>
        <taxon>Hexapoda</taxon>
        <taxon>Insecta</taxon>
        <taxon>Pterygota</taxon>
        <taxon>Neoptera</taxon>
        <taxon>Endopterygota</taxon>
        <taxon>Diptera</taxon>
        <taxon>Brachycera</taxon>
        <taxon>Muscomorpha</taxon>
        <taxon>Hippoboscoidea</taxon>
        <taxon>Glossinidae</taxon>
        <taxon>Glossina</taxon>
    </lineage>
</organism>